<sequence>MTNDRVTDKELEMFAAEPQNNLVFAPNHAMAQMMAGELLALRRSGSELVEVAMAGLEYIDAIPADIAGAFDTMPGFDRDWAEETISDVKQLVLTGKPRER</sequence>
<dbReference type="AlphaFoldDB" id="A0AAX3JCB5"/>
<comment type="caution">
    <text evidence="1">The sequence shown here is derived from an EMBL/GenBank/DDBJ whole genome shotgun (WGS) entry which is preliminary data.</text>
</comment>
<evidence type="ECO:0000313" key="2">
    <source>
        <dbReference type="Proteomes" id="UP000433737"/>
    </source>
</evidence>
<name>A0AAX3JCB5_9GAMM</name>
<reference evidence="1 2" key="1">
    <citation type="submission" date="2019-10" db="EMBL/GenBank/DDBJ databases">
        <authorList>
            <person name="Karimi E."/>
        </authorList>
    </citation>
    <scope>NUCLEOTIDE SEQUENCE [LARGE SCALE GENOMIC DNA]</scope>
    <source>
        <strain evidence="1">Pantoea sp. 111</strain>
    </source>
</reference>
<gene>
    <name evidence="1" type="ORF">PANT111_560044</name>
</gene>
<dbReference type="RefSeq" id="WP_236566458.1">
    <property type="nucleotide sequence ID" value="NZ_LR733503.1"/>
</dbReference>
<dbReference type="Proteomes" id="UP000433737">
    <property type="component" value="Unassembled WGS sequence"/>
</dbReference>
<dbReference type="EMBL" id="CABWMH010000052">
    <property type="protein sequence ID" value="VXC59392.1"/>
    <property type="molecule type" value="Genomic_DNA"/>
</dbReference>
<evidence type="ECO:0000313" key="1">
    <source>
        <dbReference type="EMBL" id="VXC59392.1"/>
    </source>
</evidence>
<organism evidence="1 2">
    <name type="scientific">Pantoea brenneri</name>
    <dbReference type="NCBI Taxonomy" id="472694"/>
    <lineage>
        <taxon>Bacteria</taxon>
        <taxon>Pseudomonadati</taxon>
        <taxon>Pseudomonadota</taxon>
        <taxon>Gammaproteobacteria</taxon>
        <taxon>Enterobacterales</taxon>
        <taxon>Erwiniaceae</taxon>
        <taxon>Pantoea</taxon>
    </lineage>
</organism>
<proteinExistence type="predicted"/>
<protein>
    <submittedName>
        <fullName evidence="1">Uncharacterized protein</fullName>
    </submittedName>
</protein>
<accession>A0AAX3JCB5</accession>